<keyword evidence="3" id="KW-1185">Reference proteome</keyword>
<protein>
    <submittedName>
        <fullName evidence="2">Uncharacterized protein</fullName>
    </submittedName>
</protein>
<dbReference type="InterPro" id="IPR029052">
    <property type="entry name" value="Metallo-depent_PP-like"/>
</dbReference>
<accession>A0A0C9WZK0</accession>
<dbReference type="HOGENOM" id="CLU_1098641_0_0_1"/>
<reference evidence="3" key="2">
    <citation type="submission" date="2015-01" db="EMBL/GenBank/DDBJ databases">
        <title>Evolutionary Origins and Diversification of the Mycorrhizal Mutualists.</title>
        <authorList>
            <consortium name="DOE Joint Genome Institute"/>
            <consortium name="Mycorrhizal Genomics Consortium"/>
            <person name="Kohler A."/>
            <person name="Kuo A."/>
            <person name="Nagy L.G."/>
            <person name="Floudas D."/>
            <person name="Copeland A."/>
            <person name="Barry K.W."/>
            <person name="Cichocki N."/>
            <person name="Veneault-Fourrey C."/>
            <person name="LaButti K."/>
            <person name="Lindquist E.A."/>
            <person name="Lipzen A."/>
            <person name="Lundell T."/>
            <person name="Morin E."/>
            <person name="Murat C."/>
            <person name="Riley R."/>
            <person name="Ohm R."/>
            <person name="Sun H."/>
            <person name="Tunlid A."/>
            <person name="Henrissat B."/>
            <person name="Grigoriev I.V."/>
            <person name="Hibbett D.S."/>
            <person name="Martin F."/>
        </authorList>
    </citation>
    <scope>NUCLEOTIDE SEQUENCE [LARGE SCALE GENOMIC DNA]</scope>
    <source>
        <strain evidence="3">LaAM-08-1</strain>
    </source>
</reference>
<reference evidence="2 3" key="1">
    <citation type="submission" date="2014-04" db="EMBL/GenBank/DDBJ databases">
        <authorList>
            <consortium name="DOE Joint Genome Institute"/>
            <person name="Kuo A."/>
            <person name="Kohler A."/>
            <person name="Nagy L.G."/>
            <person name="Floudas D."/>
            <person name="Copeland A."/>
            <person name="Barry K.W."/>
            <person name="Cichocki N."/>
            <person name="Veneault-Fourrey C."/>
            <person name="LaButti K."/>
            <person name="Lindquist E.A."/>
            <person name="Lipzen A."/>
            <person name="Lundell T."/>
            <person name="Morin E."/>
            <person name="Murat C."/>
            <person name="Sun H."/>
            <person name="Tunlid A."/>
            <person name="Henrissat B."/>
            <person name="Grigoriev I.V."/>
            <person name="Hibbett D.S."/>
            <person name="Martin F."/>
            <person name="Nordberg H.P."/>
            <person name="Cantor M.N."/>
            <person name="Hua S.X."/>
        </authorList>
    </citation>
    <scope>NUCLEOTIDE SEQUENCE [LARGE SCALE GENOMIC DNA]</scope>
    <source>
        <strain evidence="2 3">LaAM-08-1</strain>
    </source>
</reference>
<feature type="region of interest" description="Disordered" evidence="1">
    <location>
        <begin position="1"/>
        <end position="23"/>
    </location>
</feature>
<name>A0A0C9WZK0_9AGAR</name>
<dbReference type="AlphaFoldDB" id="A0A0C9WZK0"/>
<proteinExistence type="predicted"/>
<sequence length="253" mass="27907">MLQYLPKPRGLQTTPPSDSSPFRNIVTQKHPYPLATFLITQEISTVTAQRWAMISSLPHSVELATACIYGRVLDTPLDVDWTSNGIIRLEHPATEITIRGRSFTVFGSPHTLKFWDMGVPATSSTPSSPSYVLIVWTTFGHLDAVRSKHAVCPELLKRLRAAKHALYATGYREESVGSDDEMTRILVGLLVGSLPRTVTALATPDARSTVPLNTSIRPGHHRAFLNNGHFGIRVKSESYIHIGSLMMFVTSST</sequence>
<dbReference type="Gene3D" id="3.60.21.10">
    <property type="match status" value="1"/>
</dbReference>
<dbReference type="Proteomes" id="UP000054477">
    <property type="component" value="Unassembled WGS sequence"/>
</dbReference>
<evidence type="ECO:0000313" key="2">
    <source>
        <dbReference type="EMBL" id="KIJ98300.1"/>
    </source>
</evidence>
<organism evidence="2 3">
    <name type="scientific">Laccaria amethystina LaAM-08-1</name>
    <dbReference type="NCBI Taxonomy" id="1095629"/>
    <lineage>
        <taxon>Eukaryota</taxon>
        <taxon>Fungi</taxon>
        <taxon>Dikarya</taxon>
        <taxon>Basidiomycota</taxon>
        <taxon>Agaricomycotina</taxon>
        <taxon>Agaricomycetes</taxon>
        <taxon>Agaricomycetidae</taxon>
        <taxon>Agaricales</taxon>
        <taxon>Agaricineae</taxon>
        <taxon>Hydnangiaceae</taxon>
        <taxon>Laccaria</taxon>
    </lineage>
</organism>
<feature type="compositionally biased region" description="Polar residues" evidence="1">
    <location>
        <begin position="11"/>
        <end position="23"/>
    </location>
</feature>
<evidence type="ECO:0000256" key="1">
    <source>
        <dbReference type="SAM" id="MobiDB-lite"/>
    </source>
</evidence>
<evidence type="ECO:0000313" key="3">
    <source>
        <dbReference type="Proteomes" id="UP000054477"/>
    </source>
</evidence>
<dbReference type="EMBL" id="KN838672">
    <property type="protein sequence ID" value="KIJ98300.1"/>
    <property type="molecule type" value="Genomic_DNA"/>
</dbReference>
<gene>
    <name evidence="2" type="ORF">K443DRAFT_9270</name>
</gene>